<dbReference type="PROSITE" id="PS51273">
    <property type="entry name" value="GATASE_TYPE_1"/>
    <property type="match status" value="1"/>
</dbReference>
<feature type="domain" description="Glutamine amidotransferase" evidence="1">
    <location>
        <begin position="46"/>
        <end position="192"/>
    </location>
</feature>
<dbReference type="PANTHER" id="PTHR42695">
    <property type="entry name" value="GLUTAMINE AMIDOTRANSFERASE YLR126C-RELATED"/>
    <property type="match status" value="1"/>
</dbReference>
<dbReference type="InterPro" id="IPR044992">
    <property type="entry name" value="ChyE-like"/>
</dbReference>
<dbReference type="Pfam" id="PF00117">
    <property type="entry name" value="GATase"/>
    <property type="match status" value="1"/>
</dbReference>
<gene>
    <name evidence="2" type="ORF">Rai3103_14570</name>
</gene>
<dbReference type="CDD" id="cd01741">
    <property type="entry name" value="GATase1_1"/>
    <property type="match status" value="1"/>
</dbReference>
<dbReference type="SUPFAM" id="SSF52317">
    <property type="entry name" value="Class I glutamine amidotransferase-like"/>
    <property type="match status" value="1"/>
</dbReference>
<evidence type="ECO:0000313" key="2">
    <source>
        <dbReference type="EMBL" id="QGF25268.1"/>
    </source>
</evidence>
<proteinExistence type="predicted"/>
<dbReference type="Gene3D" id="3.40.50.880">
    <property type="match status" value="1"/>
</dbReference>
<dbReference type="InterPro" id="IPR017926">
    <property type="entry name" value="GATASE"/>
</dbReference>
<accession>A0A5Q2FEP7</accession>
<evidence type="ECO:0000259" key="1">
    <source>
        <dbReference type="Pfam" id="PF00117"/>
    </source>
</evidence>
<keyword evidence="3" id="KW-1185">Reference proteome</keyword>
<sequence>MRPFLLLATRAEDAIADDEFAAVVRHGGLQPGQVVRLRVDREPIGELDLDAWSGILLGGSPFNSSDPVETKSAVQLEVEAELARVLDLVVEQDFPFLGACYGIGTLGTHEGAVVDRTFAEPVGPVSVELTLAGRKDPLCAGLPTRFDAFVGHKEAVRELPSGAVLLATSDPCPVQMFRIKKNLYATQFHPELDADGLSRRIEEYKHHGYFAPHETEELKAVARRSAVPHPPRLLRNFFRLYARD</sequence>
<keyword evidence="2" id="KW-0315">Glutamine amidotransferase</keyword>
<dbReference type="Proteomes" id="UP000386847">
    <property type="component" value="Chromosome"/>
</dbReference>
<dbReference type="AlphaFoldDB" id="A0A5Q2FEP7"/>
<name>A0A5Q2FEP7_9ACTN</name>
<evidence type="ECO:0000313" key="3">
    <source>
        <dbReference type="Proteomes" id="UP000386847"/>
    </source>
</evidence>
<keyword evidence="2" id="KW-0808">Transferase</keyword>
<dbReference type="GO" id="GO:0016740">
    <property type="term" value="F:transferase activity"/>
    <property type="evidence" value="ECO:0007669"/>
    <property type="project" value="UniProtKB-KW"/>
</dbReference>
<dbReference type="EMBL" id="CP045725">
    <property type="protein sequence ID" value="QGF25268.1"/>
    <property type="molecule type" value="Genomic_DNA"/>
</dbReference>
<organism evidence="2 3">
    <name type="scientific">Raineyella fluvialis</name>
    <dbReference type="NCBI Taxonomy" id="2662261"/>
    <lineage>
        <taxon>Bacteria</taxon>
        <taxon>Bacillati</taxon>
        <taxon>Actinomycetota</taxon>
        <taxon>Actinomycetes</taxon>
        <taxon>Propionibacteriales</taxon>
        <taxon>Propionibacteriaceae</taxon>
        <taxon>Raineyella</taxon>
    </lineage>
</organism>
<dbReference type="GO" id="GO:0005829">
    <property type="term" value="C:cytosol"/>
    <property type="evidence" value="ECO:0007669"/>
    <property type="project" value="TreeGrafter"/>
</dbReference>
<dbReference type="KEGG" id="rain:Rai3103_14570"/>
<dbReference type="InterPro" id="IPR029062">
    <property type="entry name" value="Class_I_gatase-like"/>
</dbReference>
<dbReference type="PANTHER" id="PTHR42695:SF5">
    <property type="entry name" value="GLUTAMINE AMIDOTRANSFERASE YLR126C-RELATED"/>
    <property type="match status" value="1"/>
</dbReference>
<reference evidence="2 3" key="1">
    <citation type="submission" date="2019-10" db="EMBL/GenBank/DDBJ databases">
        <title>Genomic analysis of Raineyella sp. CBA3103.</title>
        <authorList>
            <person name="Roh S.W."/>
        </authorList>
    </citation>
    <scope>NUCLEOTIDE SEQUENCE [LARGE SCALE GENOMIC DNA]</scope>
    <source>
        <strain evidence="2 3">CBA3103</strain>
    </source>
</reference>
<protein>
    <submittedName>
        <fullName evidence="2">Glutamine amidotransferase</fullName>
    </submittedName>
</protein>
<dbReference type="NCBIfam" id="NF005743">
    <property type="entry name" value="PRK07567.1"/>
    <property type="match status" value="1"/>
</dbReference>